<organism evidence="2 3">
    <name type="scientific">Armillaria solidipes</name>
    <dbReference type="NCBI Taxonomy" id="1076256"/>
    <lineage>
        <taxon>Eukaryota</taxon>
        <taxon>Fungi</taxon>
        <taxon>Dikarya</taxon>
        <taxon>Basidiomycota</taxon>
        <taxon>Agaricomycotina</taxon>
        <taxon>Agaricomycetes</taxon>
        <taxon>Agaricomycetidae</taxon>
        <taxon>Agaricales</taxon>
        <taxon>Marasmiineae</taxon>
        <taxon>Physalacriaceae</taxon>
        <taxon>Armillaria</taxon>
    </lineage>
</organism>
<feature type="region of interest" description="Disordered" evidence="1">
    <location>
        <begin position="99"/>
        <end position="133"/>
    </location>
</feature>
<proteinExistence type="predicted"/>
<dbReference type="Proteomes" id="UP000218334">
    <property type="component" value="Unassembled WGS sequence"/>
</dbReference>
<dbReference type="AlphaFoldDB" id="A0A2H3BQ03"/>
<reference evidence="3" key="1">
    <citation type="journal article" date="2017" name="Nat. Ecol. Evol.">
        <title>Genome expansion and lineage-specific genetic innovations in the forest pathogenic fungi Armillaria.</title>
        <authorList>
            <person name="Sipos G."/>
            <person name="Prasanna A.N."/>
            <person name="Walter M.C."/>
            <person name="O'Connor E."/>
            <person name="Balint B."/>
            <person name="Krizsan K."/>
            <person name="Kiss B."/>
            <person name="Hess J."/>
            <person name="Varga T."/>
            <person name="Slot J."/>
            <person name="Riley R."/>
            <person name="Boka B."/>
            <person name="Rigling D."/>
            <person name="Barry K."/>
            <person name="Lee J."/>
            <person name="Mihaltcheva S."/>
            <person name="LaButti K."/>
            <person name="Lipzen A."/>
            <person name="Waldron R."/>
            <person name="Moloney N.M."/>
            <person name="Sperisen C."/>
            <person name="Kredics L."/>
            <person name="Vagvoelgyi C."/>
            <person name="Patrignani A."/>
            <person name="Fitzpatrick D."/>
            <person name="Nagy I."/>
            <person name="Doyle S."/>
            <person name="Anderson J.B."/>
            <person name="Grigoriev I.V."/>
            <person name="Gueldener U."/>
            <person name="Muensterkoetter M."/>
            <person name="Nagy L.G."/>
        </authorList>
    </citation>
    <scope>NUCLEOTIDE SEQUENCE [LARGE SCALE GENOMIC DNA]</scope>
    <source>
        <strain evidence="3">28-4</strain>
    </source>
</reference>
<evidence type="ECO:0000256" key="1">
    <source>
        <dbReference type="SAM" id="MobiDB-lite"/>
    </source>
</evidence>
<gene>
    <name evidence="2" type="ORF">ARMSODRAFT_1021096</name>
</gene>
<accession>A0A2H3BQ03</accession>
<protein>
    <submittedName>
        <fullName evidence="2">Uncharacterized protein</fullName>
    </submittedName>
</protein>
<feature type="region of interest" description="Disordered" evidence="1">
    <location>
        <begin position="53"/>
        <end position="79"/>
    </location>
</feature>
<evidence type="ECO:0000313" key="3">
    <source>
        <dbReference type="Proteomes" id="UP000218334"/>
    </source>
</evidence>
<evidence type="ECO:0000313" key="2">
    <source>
        <dbReference type="EMBL" id="PBK66647.1"/>
    </source>
</evidence>
<sequence length="145" mass="16556">MHFLPNVLTDFFEKGQTRSRCVFSPWEGATITVPDPEFDFTALLKQRLEEEEQLAELDMYDPTDSLSPLSTPPSTPATYPIDEINHEIDDIPALNNSVMHHSQSTSHIAQSTAQYRAKQKSKKNRKRKRELEKASRVAIDYVVPP</sequence>
<name>A0A2H3BQ03_9AGAR</name>
<dbReference type="EMBL" id="KZ293439">
    <property type="protein sequence ID" value="PBK66647.1"/>
    <property type="molecule type" value="Genomic_DNA"/>
</dbReference>
<keyword evidence="3" id="KW-1185">Reference proteome</keyword>
<feature type="compositionally biased region" description="Polar residues" evidence="1">
    <location>
        <begin position="99"/>
        <end position="114"/>
    </location>
</feature>
<feature type="compositionally biased region" description="Basic residues" evidence="1">
    <location>
        <begin position="117"/>
        <end position="128"/>
    </location>
</feature>